<evidence type="ECO:0000259" key="1">
    <source>
        <dbReference type="Pfam" id="PF00512"/>
    </source>
</evidence>
<evidence type="ECO:0000313" key="2">
    <source>
        <dbReference type="EMBL" id="AYV78739.1"/>
    </source>
</evidence>
<feature type="domain" description="Signal transduction histidine kinase dimerisation/phosphoacceptor" evidence="1">
    <location>
        <begin position="103"/>
        <end position="156"/>
    </location>
</feature>
<dbReference type="Gene3D" id="1.10.287.130">
    <property type="match status" value="1"/>
</dbReference>
<proteinExistence type="predicted"/>
<dbReference type="GO" id="GO:0000155">
    <property type="term" value="F:phosphorelay sensor kinase activity"/>
    <property type="evidence" value="ECO:0007669"/>
    <property type="project" value="InterPro"/>
</dbReference>
<dbReference type="SUPFAM" id="SSF47384">
    <property type="entry name" value="Homodimeric domain of signal transducing histidine kinase"/>
    <property type="match status" value="1"/>
</dbReference>
<sequence length="178" mass="21522">MDIYEKILRAVYFTIIIWNKKNDQYVCKFSNEKDIYIKQDTPLNKYLEDHSYLKNLYQKLFDTKEEQNIIINNQHIVLYYLNEDIYYEIRSVSKEVFNYNHLTYINSQIREPLTTIMGAISTLYDLPSTKQQKQQYDQIEKANYELISLTNDIVDIINLGQNHIKLNLEQCDLKKMYY</sequence>
<protein>
    <submittedName>
        <fullName evidence="2">Putative sensor histidine kinase</fullName>
    </submittedName>
</protein>
<dbReference type="InterPro" id="IPR036097">
    <property type="entry name" value="HisK_dim/P_sf"/>
</dbReference>
<keyword evidence="2" id="KW-0418">Kinase</keyword>
<dbReference type="Pfam" id="PF00512">
    <property type="entry name" value="HisKA"/>
    <property type="match status" value="1"/>
</dbReference>
<reference evidence="2" key="1">
    <citation type="submission" date="2018-10" db="EMBL/GenBank/DDBJ databases">
        <title>Hidden diversity of soil giant viruses.</title>
        <authorList>
            <person name="Schulz F."/>
            <person name="Alteio L."/>
            <person name="Goudeau D."/>
            <person name="Ryan E.M."/>
            <person name="Malmstrom R.R."/>
            <person name="Blanchard J."/>
            <person name="Woyke T."/>
        </authorList>
    </citation>
    <scope>NUCLEOTIDE SEQUENCE</scope>
    <source>
        <strain evidence="2">EDV1</strain>
    </source>
</reference>
<dbReference type="CDD" id="cd00082">
    <property type="entry name" value="HisKA"/>
    <property type="match status" value="1"/>
</dbReference>
<dbReference type="InterPro" id="IPR003661">
    <property type="entry name" value="HisK_dim/P_dom"/>
</dbReference>
<dbReference type="EMBL" id="MK072094">
    <property type="protein sequence ID" value="AYV78739.1"/>
    <property type="molecule type" value="Genomic_DNA"/>
</dbReference>
<accession>A0A3G4ZZE4</accession>
<name>A0A3G4ZZE4_9VIRU</name>
<keyword evidence="2" id="KW-0808">Transferase</keyword>
<organism evidence="2">
    <name type="scientific">Edafosvirus sp</name>
    <dbReference type="NCBI Taxonomy" id="2487765"/>
    <lineage>
        <taxon>Viruses</taxon>
        <taxon>Varidnaviria</taxon>
        <taxon>Bamfordvirae</taxon>
        <taxon>Nucleocytoviricota</taxon>
        <taxon>Megaviricetes</taxon>
        <taxon>Imitervirales</taxon>
        <taxon>Mimiviridae</taxon>
        <taxon>Klosneuvirinae</taxon>
    </lineage>
</organism>
<gene>
    <name evidence="2" type="ORF">Edafosvirus29_3</name>
</gene>